<comment type="caution">
    <text evidence="1">The sequence shown here is derived from an EMBL/GenBank/DDBJ whole genome shotgun (WGS) entry which is preliminary data.</text>
</comment>
<dbReference type="InterPro" id="IPR009531">
    <property type="entry name" value="DUF1150"/>
</dbReference>
<evidence type="ECO:0000313" key="2">
    <source>
        <dbReference type="Proteomes" id="UP000095463"/>
    </source>
</evidence>
<organism evidence="1 2">
    <name type="scientific">Devosia insulae DS-56</name>
    <dbReference type="NCBI Taxonomy" id="1116389"/>
    <lineage>
        <taxon>Bacteria</taxon>
        <taxon>Pseudomonadati</taxon>
        <taxon>Pseudomonadota</taxon>
        <taxon>Alphaproteobacteria</taxon>
        <taxon>Hyphomicrobiales</taxon>
        <taxon>Devosiaceae</taxon>
        <taxon>Devosia</taxon>
    </lineage>
</organism>
<dbReference type="Pfam" id="PF06620">
    <property type="entry name" value="DUF1150"/>
    <property type="match status" value="1"/>
</dbReference>
<reference evidence="1 2" key="1">
    <citation type="journal article" date="2015" name="Genome Announc.">
        <title>Genome Assemblies of Three Soil-Associated Devosia species: D. insulae, D. limi, and D. soli.</title>
        <authorList>
            <person name="Hassan Y.I."/>
            <person name="Lepp D."/>
            <person name="Zhou T."/>
        </authorList>
    </citation>
    <scope>NUCLEOTIDE SEQUENCE [LARGE SCALE GENOMIC DNA]</scope>
    <source>
        <strain evidence="1 2">DS-56</strain>
    </source>
</reference>
<dbReference type="EMBL" id="LAJE02000308">
    <property type="protein sequence ID" value="OEO29208.1"/>
    <property type="molecule type" value="Genomic_DNA"/>
</dbReference>
<keyword evidence="2" id="KW-1185">Reference proteome</keyword>
<proteinExistence type="predicted"/>
<protein>
    <recommendedName>
        <fullName evidence="3">DUF1150 domain-containing protein</fullName>
    </recommendedName>
</protein>
<dbReference type="AlphaFoldDB" id="A0A1E5XKT7"/>
<evidence type="ECO:0000313" key="1">
    <source>
        <dbReference type="EMBL" id="OEO29208.1"/>
    </source>
</evidence>
<gene>
    <name evidence="1" type="ORF">VW23_026670</name>
</gene>
<dbReference type="RefSeq" id="WP_069911515.1">
    <property type="nucleotide sequence ID" value="NZ_LAJE02000308.1"/>
</dbReference>
<sequence>MQENREHPIDNPLRNLTPAQFMALGGNAVVYVKHVKGADMGPILPDSEFNQDSDFHIVVSADGSPLMVGDSEEAVEEWLSDKSFGIVTLH</sequence>
<dbReference type="OrthoDB" id="7865555at2"/>
<accession>A0A1E5XKT7</accession>
<evidence type="ECO:0008006" key="3">
    <source>
        <dbReference type="Google" id="ProtNLM"/>
    </source>
</evidence>
<dbReference type="Proteomes" id="UP000095463">
    <property type="component" value="Unassembled WGS sequence"/>
</dbReference>
<name>A0A1E5XKT7_9HYPH</name>